<protein>
    <recommendedName>
        <fullName evidence="6">Pentatricopeptide repeat-containing protein</fullName>
    </recommendedName>
</protein>
<dbReference type="Proteomes" id="UP001552299">
    <property type="component" value="Unassembled WGS sequence"/>
</dbReference>
<evidence type="ECO:0000256" key="3">
    <source>
        <dbReference type="PROSITE-ProRule" id="PRU00708"/>
    </source>
</evidence>
<gene>
    <name evidence="4" type="ORF">M5K25_013775</name>
</gene>
<dbReference type="AlphaFoldDB" id="A0ABD0UTQ0"/>
<name>A0ABD0UTQ0_DENTH</name>
<keyword evidence="2" id="KW-0677">Repeat</keyword>
<dbReference type="PANTHER" id="PTHR45717:SF15">
    <property type="entry name" value="AGL218WP"/>
    <property type="match status" value="1"/>
</dbReference>
<dbReference type="NCBIfam" id="TIGR00756">
    <property type="entry name" value="PPR"/>
    <property type="match status" value="1"/>
</dbReference>
<dbReference type="InterPro" id="IPR002885">
    <property type="entry name" value="PPR_rpt"/>
</dbReference>
<sequence length="687" mass="77374">MGWRGCRVRLRRNRQREEKALATGSATGDWSSFGYAEVELGLEDFTKSMLLALGRGEVDGHGVVGVGEEKGVLGLLLEMEAGFDSVEIGAGFDGMRIHDSCIMVALASCASNPVASIYNLGHSNGESWTHHQDYGLCVYKKKFFFGPFSTIRSNLMYRRLSSQAGDLTIHMPDEQGFFDSNATFEDNKNGSIVDGMDIGQLVQEELPEIDSKASSIEPVENRSRDRDVASPLVMALMKAPYNSISITLNDWVKHGNTLDRSEISVAMVHLRRRRLYDKALQFLEWLESTKRLNFVERDYASHLDLVAKTDGLHKAETYIHKVPETFRGEVVYRTLLANCVAAGNVEKAEQVFSQMRDLGFSISSFAYNQLLLLYRRIDRRKIPDVLLMMEKDSIKPSLFTYMILIDAKGLSKDVAGVEKIVESMKAEGVVPDNALRAMVARHYISAGCNEKAEAILKEMEDDCVRENSDAWRFLLPLYASLRKVDDVRRMWKSCEASACIDDFTSAIEAWGKLGFVDDAENIFEKMTKKWKKIPPRSYNALLKVYADHKLVSKGKDLARKMSDDGCWIGPLTWDALVKLFAEAGEVEKADSVLQNAAARPTGSRPLYSSYITVLDKYAEVGNVHHAEKIFHRLRQAKYPSRVNQYLLLAKAYKNAKTPAYGLRERMKADNVYPDKKFLAELVALESF</sequence>
<feature type="repeat" description="PPR" evidence="3">
    <location>
        <begin position="328"/>
        <end position="362"/>
    </location>
</feature>
<dbReference type="PROSITE" id="PS51375">
    <property type="entry name" value="PPR"/>
    <property type="match status" value="2"/>
</dbReference>
<evidence type="ECO:0000256" key="1">
    <source>
        <dbReference type="ARBA" id="ARBA00007626"/>
    </source>
</evidence>
<dbReference type="Pfam" id="PF13812">
    <property type="entry name" value="PPR_3"/>
    <property type="match status" value="1"/>
</dbReference>
<evidence type="ECO:0000256" key="2">
    <source>
        <dbReference type="ARBA" id="ARBA00022737"/>
    </source>
</evidence>
<dbReference type="Pfam" id="PF01535">
    <property type="entry name" value="PPR"/>
    <property type="match status" value="4"/>
</dbReference>
<evidence type="ECO:0008006" key="6">
    <source>
        <dbReference type="Google" id="ProtNLM"/>
    </source>
</evidence>
<comment type="similarity">
    <text evidence="1">Belongs to the PPR family. P subfamily.</text>
</comment>
<evidence type="ECO:0000313" key="4">
    <source>
        <dbReference type="EMBL" id="KAL0916279.1"/>
    </source>
</evidence>
<dbReference type="SUPFAM" id="SSF48452">
    <property type="entry name" value="TPR-like"/>
    <property type="match status" value="1"/>
</dbReference>
<accession>A0ABD0UTQ0</accession>
<dbReference type="GO" id="GO:0003729">
    <property type="term" value="F:mRNA binding"/>
    <property type="evidence" value="ECO:0007669"/>
    <property type="project" value="UniProtKB-ARBA"/>
</dbReference>
<dbReference type="EMBL" id="JANQDX010000011">
    <property type="protein sequence ID" value="KAL0916279.1"/>
    <property type="molecule type" value="Genomic_DNA"/>
</dbReference>
<dbReference type="PANTHER" id="PTHR45717">
    <property type="entry name" value="OS12G0527900 PROTEIN"/>
    <property type="match status" value="1"/>
</dbReference>
<evidence type="ECO:0000313" key="5">
    <source>
        <dbReference type="Proteomes" id="UP001552299"/>
    </source>
</evidence>
<dbReference type="Gene3D" id="1.25.40.10">
    <property type="entry name" value="Tetratricopeptide repeat domain"/>
    <property type="match status" value="3"/>
</dbReference>
<dbReference type="InterPro" id="IPR011990">
    <property type="entry name" value="TPR-like_helical_dom_sf"/>
</dbReference>
<proteinExistence type="inferred from homology"/>
<comment type="caution">
    <text evidence="4">The sequence shown here is derived from an EMBL/GenBank/DDBJ whole genome shotgun (WGS) entry which is preliminary data.</text>
</comment>
<reference evidence="4 5" key="1">
    <citation type="journal article" date="2024" name="Plant Biotechnol. J.">
        <title>Dendrobium thyrsiflorum genome and its molecular insights into genes involved in important horticultural traits.</title>
        <authorList>
            <person name="Chen B."/>
            <person name="Wang J.Y."/>
            <person name="Zheng P.J."/>
            <person name="Li K.L."/>
            <person name="Liang Y.M."/>
            <person name="Chen X.F."/>
            <person name="Zhang C."/>
            <person name="Zhao X."/>
            <person name="He X."/>
            <person name="Zhang G.Q."/>
            <person name="Liu Z.J."/>
            <person name="Xu Q."/>
        </authorList>
    </citation>
    <scope>NUCLEOTIDE SEQUENCE [LARGE SCALE GENOMIC DNA]</scope>
    <source>
        <strain evidence="4">GZMU011</strain>
    </source>
</reference>
<keyword evidence="5" id="KW-1185">Reference proteome</keyword>
<organism evidence="4 5">
    <name type="scientific">Dendrobium thyrsiflorum</name>
    <name type="common">Pinecone-like raceme dendrobium</name>
    <name type="synonym">Orchid</name>
    <dbReference type="NCBI Taxonomy" id="117978"/>
    <lineage>
        <taxon>Eukaryota</taxon>
        <taxon>Viridiplantae</taxon>
        <taxon>Streptophyta</taxon>
        <taxon>Embryophyta</taxon>
        <taxon>Tracheophyta</taxon>
        <taxon>Spermatophyta</taxon>
        <taxon>Magnoliopsida</taxon>
        <taxon>Liliopsida</taxon>
        <taxon>Asparagales</taxon>
        <taxon>Orchidaceae</taxon>
        <taxon>Epidendroideae</taxon>
        <taxon>Malaxideae</taxon>
        <taxon>Dendrobiinae</taxon>
        <taxon>Dendrobium</taxon>
    </lineage>
</organism>
<feature type="repeat" description="PPR" evidence="3">
    <location>
        <begin position="397"/>
        <end position="431"/>
    </location>
</feature>